<dbReference type="AlphaFoldDB" id="A0A196SH82"/>
<dbReference type="EMBL" id="LXWW01000125">
    <property type="protein sequence ID" value="OAO15671.1"/>
    <property type="molecule type" value="Genomic_DNA"/>
</dbReference>
<proteinExistence type="predicted"/>
<organism evidence="2 3">
    <name type="scientific">Blastocystis sp. subtype 1 (strain ATCC 50177 / NandII)</name>
    <dbReference type="NCBI Taxonomy" id="478820"/>
    <lineage>
        <taxon>Eukaryota</taxon>
        <taxon>Sar</taxon>
        <taxon>Stramenopiles</taxon>
        <taxon>Bigyra</taxon>
        <taxon>Opalozoa</taxon>
        <taxon>Opalinata</taxon>
        <taxon>Blastocystidae</taxon>
        <taxon>Blastocystis</taxon>
    </lineage>
</organism>
<keyword evidence="1" id="KW-1133">Transmembrane helix</keyword>
<dbReference type="OrthoDB" id="10358637at2759"/>
<feature type="transmembrane region" description="Helical" evidence="1">
    <location>
        <begin position="30"/>
        <end position="53"/>
    </location>
</feature>
<evidence type="ECO:0000256" key="1">
    <source>
        <dbReference type="SAM" id="Phobius"/>
    </source>
</evidence>
<feature type="transmembrane region" description="Helical" evidence="1">
    <location>
        <begin position="73"/>
        <end position="95"/>
    </location>
</feature>
<feature type="transmembrane region" description="Helical" evidence="1">
    <location>
        <begin position="154"/>
        <end position="173"/>
    </location>
</feature>
<sequence length="266" mass="31157">MDKTAFVYDRLEIKEEDSLLTRLKKVSLRALYFCELNGSYIALYCLMLPGILMNVLSALFNEFQGGREGYNRVIFVASTLVSFIPWLIFSMYYMFTNWSYAQFVIPNIFSRGVFDFLHLLIFIFITHSNICFVVTSLFDILNYPDFHSSVTTKLALYGCIALFIDVVCSKLYLKSIWEKQKWRKVIYMLFSWVFALSFGLLYYVRDCPAQIVPMDLCFTLTSEDYCFLKQDQTNTSMTILRYYPHCSLLNFARGICEVFILLLSHV</sequence>
<evidence type="ECO:0000313" key="2">
    <source>
        <dbReference type="EMBL" id="OAO15671.1"/>
    </source>
</evidence>
<protein>
    <submittedName>
        <fullName evidence="2">Uncharacterized protein</fullName>
    </submittedName>
</protein>
<feature type="transmembrane region" description="Helical" evidence="1">
    <location>
        <begin position="116"/>
        <end position="138"/>
    </location>
</feature>
<comment type="caution">
    <text evidence="2">The sequence shown here is derived from an EMBL/GenBank/DDBJ whole genome shotgun (WGS) entry which is preliminary data.</text>
</comment>
<gene>
    <name evidence="2" type="ORF">AV274_2612</name>
</gene>
<keyword evidence="1" id="KW-0472">Membrane</keyword>
<name>A0A196SH82_BLAHN</name>
<keyword evidence="3" id="KW-1185">Reference proteome</keyword>
<reference evidence="2 3" key="1">
    <citation type="submission" date="2016-05" db="EMBL/GenBank/DDBJ databases">
        <title>Nuclear genome of Blastocystis sp. subtype 1 NandII.</title>
        <authorList>
            <person name="Gentekaki E."/>
            <person name="Curtis B."/>
            <person name="Stairs C."/>
            <person name="Eme L."/>
            <person name="Herman E."/>
            <person name="Klimes V."/>
            <person name="Arias M.C."/>
            <person name="Elias M."/>
            <person name="Hilliou F."/>
            <person name="Klute M."/>
            <person name="Malik S.-B."/>
            <person name="Pightling A."/>
            <person name="Rachubinski R."/>
            <person name="Salas D."/>
            <person name="Schlacht A."/>
            <person name="Suga H."/>
            <person name="Archibald J."/>
            <person name="Ball S.G."/>
            <person name="Clark G."/>
            <person name="Dacks J."/>
            <person name="Van Der Giezen M."/>
            <person name="Tsaousis A."/>
            <person name="Roger A."/>
        </authorList>
    </citation>
    <scope>NUCLEOTIDE SEQUENCE [LARGE SCALE GENOMIC DNA]</scope>
    <source>
        <strain evidence="3">ATCC 50177 / NandII</strain>
    </source>
</reference>
<accession>A0A196SH82</accession>
<feature type="transmembrane region" description="Helical" evidence="1">
    <location>
        <begin position="185"/>
        <end position="204"/>
    </location>
</feature>
<keyword evidence="1" id="KW-0812">Transmembrane</keyword>
<dbReference type="Proteomes" id="UP000078348">
    <property type="component" value="Unassembled WGS sequence"/>
</dbReference>
<evidence type="ECO:0000313" key="3">
    <source>
        <dbReference type="Proteomes" id="UP000078348"/>
    </source>
</evidence>